<keyword evidence="3 11" id="KW-0479">Metal-binding</keyword>
<keyword evidence="7 11" id="KW-0464">Manganese</keyword>
<evidence type="ECO:0000256" key="7">
    <source>
        <dbReference type="ARBA" id="ARBA00023211"/>
    </source>
</evidence>
<dbReference type="Proteomes" id="UP000318296">
    <property type="component" value="Unassembled WGS sequence"/>
</dbReference>
<dbReference type="SUPFAM" id="SSF103365">
    <property type="entry name" value="Hypothetical protein PH1602"/>
    <property type="match status" value="1"/>
</dbReference>
<dbReference type="EMBL" id="VMGH01000001">
    <property type="protein sequence ID" value="TSC92343.1"/>
    <property type="molecule type" value="Genomic_DNA"/>
</dbReference>
<keyword evidence="2 12" id="KW-0436">Ligase</keyword>
<feature type="binding site" evidence="10">
    <location>
        <position position="287"/>
    </location>
    <ligand>
        <name>GMP</name>
        <dbReference type="ChEBI" id="CHEBI:58115"/>
    </ligand>
</feature>
<evidence type="ECO:0000256" key="5">
    <source>
        <dbReference type="ARBA" id="ARBA00022800"/>
    </source>
</evidence>
<evidence type="ECO:0000313" key="13">
    <source>
        <dbReference type="Proteomes" id="UP000318296"/>
    </source>
</evidence>
<dbReference type="PANTHER" id="PTHR43749:SF2">
    <property type="entry name" value="RNA-SPLICING LIGASE RTCB"/>
    <property type="match status" value="1"/>
</dbReference>
<gene>
    <name evidence="12" type="ORF">CEN92_11</name>
</gene>
<comment type="cofactor">
    <cofactor evidence="11">
        <name>Mn(2+)</name>
        <dbReference type="ChEBI" id="CHEBI:29035"/>
    </cofactor>
    <text evidence="11">Binds 2 manganese ions per subunit.</text>
</comment>
<accession>A0A554LHJ0</accession>
<evidence type="ECO:0000256" key="1">
    <source>
        <dbReference type="ARBA" id="ARBA00012726"/>
    </source>
</evidence>
<evidence type="ECO:0000256" key="6">
    <source>
        <dbReference type="ARBA" id="ARBA00023134"/>
    </source>
</evidence>
<dbReference type="Gene3D" id="3.90.1860.10">
    <property type="entry name" value="tRNA-splicing ligase RtcB"/>
    <property type="match status" value="1"/>
</dbReference>
<dbReference type="GO" id="GO:0003909">
    <property type="term" value="F:DNA ligase activity"/>
    <property type="evidence" value="ECO:0007669"/>
    <property type="project" value="TreeGrafter"/>
</dbReference>
<dbReference type="InterPro" id="IPR001233">
    <property type="entry name" value="RtcB"/>
</dbReference>
<sequence length="379" mass="42600">MQKIIKTEKLPIYSWAKEIEVGALTQARNLANLPIAFHHIAIMSDVHEGYGMPIGGILATKNSIVCNAVGVDIGCGVRACETEISFKNIELLLERIISDIARSIPSGFSHHQEPQSADLFYHPPKSPVIEEELESAKHQLGTLGGGNHFLEILKDSKDKIWLAVHSGSRNFGYKTAQYYHHKALVKHPAYRDLAWLEMGDLGREYYDAMNFCVEFARQNRVRMLEVILESLKRYFGDFEHQLPIDVHHNYCSREEHFGEELYIHRKGAVKANKDDLVIIPGTMGTCSYVARGLGNEKSFCSSSHGAGRRMSRTQARKEFNFSQIKKELAESKILISASHKSQAVEEAPGAYKDIKEVITLQKDVIEVVEELRPIGVVVG</sequence>
<feature type="binding site" evidence="10">
    <location>
        <begin position="304"/>
        <end position="307"/>
    </location>
    <ligand>
        <name>GMP</name>
        <dbReference type="ChEBI" id="CHEBI:58115"/>
    </ligand>
</feature>
<keyword evidence="4 10" id="KW-0547">Nucleotide-binding</keyword>
<feature type="binding site" evidence="11">
    <location>
        <position position="148"/>
    </location>
    <ligand>
        <name>Mn(2+)</name>
        <dbReference type="ChEBI" id="CHEBI:29035"/>
        <label>1</label>
    </ligand>
</feature>
<dbReference type="EC" id="6.5.1.8" evidence="1"/>
<feature type="binding site" evidence="10">
    <location>
        <begin position="147"/>
        <end position="151"/>
    </location>
    <ligand>
        <name>GMP</name>
        <dbReference type="ChEBI" id="CHEBI:58115"/>
    </ligand>
</feature>
<dbReference type="Pfam" id="PF01139">
    <property type="entry name" value="RtcB"/>
    <property type="match status" value="2"/>
</dbReference>
<evidence type="ECO:0000256" key="3">
    <source>
        <dbReference type="ARBA" id="ARBA00022723"/>
    </source>
</evidence>
<evidence type="ECO:0000256" key="11">
    <source>
        <dbReference type="PIRSR" id="PIRSR601233-3"/>
    </source>
</evidence>
<feature type="binding site" evidence="10">
    <location>
        <begin position="248"/>
        <end position="249"/>
    </location>
    <ligand>
        <name>GMP</name>
        <dbReference type="ChEBI" id="CHEBI:58115"/>
    </ligand>
</feature>
<proteinExistence type="predicted"/>
<dbReference type="GO" id="GO:0170057">
    <property type="term" value="F:RNA ligase (GTP) activity"/>
    <property type="evidence" value="ECO:0007669"/>
    <property type="project" value="UniProtKB-EC"/>
</dbReference>
<dbReference type="PANTHER" id="PTHR43749">
    <property type="entry name" value="RNA-SPLICING LIGASE RTCB"/>
    <property type="match status" value="1"/>
</dbReference>
<comment type="caution">
    <text evidence="12">The sequence shown here is derived from an EMBL/GenBank/DDBJ whole genome shotgun (WGS) entry which is preliminary data.</text>
</comment>
<evidence type="ECO:0000256" key="4">
    <source>
        <dbReference type="ARBA" id="ARBA00022741"/>
    </source>
</evidence>
<dbReference type="GO" id="GO:0030145">
    <property type="term" value="F:manganese ion binding"/>
    <property type="evidence" value="ECO:0007669"/>
    <property type="project" value="TreeGrafter"/>
</dbReference>
<protein>
    <recommendedName>
        <fullName evidence="1">3'-phosphate/5'-hydroxy nucleic acid ligase</fullName>
        <ecNumber evidence="1">6.5.1.8</ecNumber>
    </recommendedName>
</protein>
<organism evidence="12 13">
    <name type="scientific">Candidatus Berkelbacteria bacterium Licking1014_96</name>
    <dbReference type="NCBI Taxonomy" id="2017149"/>
    <lineage>
        <taxon>Bacteria</taxon>
        <taxon>Candidatus Berkelbacteria</taxon>
    </lineage>
</organism>
<dbReference type="GO" id="GO:0006281">
    <property type="term" value="P:DNA repair"/>
    <property type="evidence" value="ECO:0007669"/>
    <property type="project" value="TreeGrafter"/>
</dbReference>
<feature type="binding site" evidence="11">
    <location>
        <position position="165"/>
    </location>
    <ligand>
        <name>Mn(2+)</name>
        <dbReference type="ChEBI" id="CHEBI:29035"/>
        <label>2</label>
    </ligand>
</feature>
<dbReference type="GO" id="GO:0006396">
    <property type="term" value="P:RNA processing"/>
    <property type="evidence" value="ECO:0007669"/>
    <property type="project" value="InterPro"/>
</dbReference>
<comment type="catalytic activity">
    <reaction evidence="8">
        <text>a 3'-end 3'-phospho-ribonucleotide-RNA + a 5'-end dephospho-ribonucleoside-RNA + GTP = a ribonucleotidyl-ribonucleotide-RNA + GMP + diphosphate</text>
        <dbReference type="Rhea" id="RHEA:68076"/>
        <dbReference type="Rhea" id="RHEA-COMP:10463"/>
        <dbReference type="Rhea" id="RHEA-COMP:13936"/>
        <dbReference type="Rhea" id="RHEA-COMP:17355"/>
        <dbReference type="ChEBI" id="CHEBI:33019"/>
        <dbReference type="ChEBI" id="CHEBI:37565"/>
        <dbReference type="ChEBI" id="CHEBI:58115"/>
        <dbReference type="ChEBI" id="CHEBI:83062"/>
        <dbReference type="ChEBI" id="CHEBI:138284"/>
        <dbReference type="ChEBI" id="CHEBI:173118"/>
        <dbReference type="EC" id="6.5.1.8"/>
    </reaction>
</comment>
<evidence type="ECO:0000256" key="8">
    <source>
        <dbReference type="ARBA" id="ARBA00047746"/>
    </source>
</evidence>
<evidence type="ECO:0000256" key="10">
    <source>
        <dbReference type="PIRSR" id="PIRSR601233-2"/>
    </source>
</evidence>
<feature type="binding site" evidence="11">
    <location>
        <position position="72"/>
    </location>
    <ligand>
        <name>Mn(2+)</name>
        <dbReference type="ChEBI" id="CHEBI:29035"/>
        <label>1</label>
    </ligand>
</feature>
<dbReference type="AlphaFoldDB" id="A0A554LHJ0"/>
<evidence type="ECO:0000313" key="12">
    <source>
        <dbReference type="EMBL" id="TSC92343.1"/>
    </source>
</evidence>
<feature type="binding site" evidence="11">
    <location>
        <position position="248"/>
    </location>
    <ligand>
        <name>Mn(2+)</name>
        <dbReference type="ChEBI" id="CHEBI:29035"/>
        <label>2</label>
    </ligand>
</feature>
<feature type="binding site" evidence="10">
    <location>
        <begin position="280"/>
        <end position="283"/>
    </location>
    <ligand>
        <name>GMP</name>
        <dbReference type="ChEBI" id="CHEBI:58115"/>
    </ligand>
</feature>
<dbReference type="InterPro" id="IPR052915">
    <property type="entry name" value="RtcB-like"/>
</dbReference>
<name>A0A554LHJ0_9BACT</name>
<keyword evidence="5" id="KW-0692">RNA repair</keyword>
<dbReference type="InterPro" id="IPR036025">
    <property type="entry name" value="RtcB-like_sf"/>
</dbReference>
<reference evidence="12 13" key="1">
    <citation type="submission" date="2017-07" db="EMBL/GenBank/DDBJ databases">
        <title>Mechanisms for carbon and nitrogen cycling indicate functional differentiation within the Candidate Phyla Radiation.</title>
        <authorList>
            <person name="Danczak R.E."/>
            <person name="Johnston M.D."/>
            <person name="Kenah C."/>
            <person name="Slattery M."/>
            <person name="Wrighton K.C."/>
            <person name="Wilkins M.J."/>
        </authorList>
    </citation>
    <scope>NUCLEOTIDE SEQUENCE [LARGE SCALE GENOMIC DNA]</scope>
    <source>
        <strain evidence="12">Licking1014_96</strain>
    </source>
</reference>
<keyword evidence="6 10" id="KW-0342">GTP-binding</keyword>
<evidence type="ECO:0000256" key="2">
    <source>
        <dbReference type="ARBA" id="ARBA00022598"/>
    </source>
</evidence>
<dbReference type="GO" id="GO:0042245">
    <property type="term" value="P:RNA repair"/>
    <property type="evidence" value="ECO:0007669"/>
    <property type="project" value="UniProtKB-KW"/>
</dbReference>
<dbReference type="GO" id="GO:0005525">
    <property type="term" value="F:GTP binding"/>
    <property type="evidence" value="ECO:0007669"/>
    <property type="project" value="UniProtKB-KW"/>
</dbReference>
<evidence type="ECO:0000256" key="9">
    <source>
        <dbReference type="PIRSR" id="PIRSR601233-1"/>
    </source>
</evidence>
<feature type="active site" description="GMP-histidine intermediate" evidence="9">
    <location>
        <position position="304"/>
    </location>
</feature>